<comment type="catalytic activity">
    <reaction evidence="7">
        <text>a peptidoglycan chain = a peptidoglycan chain with N-acetyl-1,6-anhydromuramyl-[peptide] at the reducing end + a peptidoglycan chain with N-acetylglucosamine at the non-reducing end.</text>
        <dbReference type="EC" id="4.2.2.29"/>
    </reaction>
</comment>
<evidence type="ECO:0000256" key="1">
    <source>
        <dbReference type="ARBA" id="ARBA00022475"/>
    </source>
</evidence>
<dbReference type="CDD" id="cd08010">
    <property type="entry name" value="MltG_like"/>
    <property type="match status" value="1"/>
</dbReference>
<name>A0ABU5VV48_9BACT</name>
<evidence type="ECO:0000256" key="5">
    <source>
        <dbReference type="ARBA" id="ARBA00023239"/>
    </source>
</evidence>
<accession>A0ABU5VV48</accession>
<evidence type="ECO:0000256" key="6">
    <source>
        <dbReference type="ARBA" id="ARBA00023316"/>
    </source>
</evidence>
<dbReference type="Pfam" id="PF02618">
    <property type="entry name" value="YceG"/>
    <property type="match status" value="1"/>
</dbReference>
<feature type="site" description="Important for catalytic activity" evidence="7">
    <location>
        <position position="213"/>
    </location>
</feature>
<comment type="function">
    <text evidence="7">Functions as a peptidoglycan terminase that cleaves nascent peptidoglycan strands endolytically to terminate their elongation.</text>
</comment>
<dbReference type="NCBIfam" id="TIGR00247">
    <property type="entry name" value="endolytic transglycosylase MltG"/>
    <property type="match status" value="1"/>
</dbReference>
<evidence type="ECO:0000256" key="4">
    <source>
        <dbReference type="ARBA" id="ARBA00023136"/>
    </source>
</evidence>
<evidence type="ECO:0000313" key="10">
    <source>
        <dbReference type="Proteomes" id="UP001302274"/>
    </source>
</evidence>
<keyword evidence="3 7" id="KW-1133">Transmembrane helix</keyword>
<dbReference type="PANTHER" id="PTHR30518:SF2">
    <property type="entry name" value="ENDOLYTIC MUREIN TRANSGLYCOSYLASE"/>
    <property type="match status" value="1"/>
</dbReference>
<sequence length="354" mass="40766">MKKNHILFLVGAPLLAILLVAIKVYYSAYVWRYQGPDVFFYIKPSESFASINSRLAKEKLISSPRLFHRLSQWNGVMTKFKSGQYQIKTHSNLMDVYNTFINEKSLALYFTVPEGKNMYEIGKMLEERQITSYEDFITLCKDREFVKSLGIKGLSVEGYLYPETYDFAPNLPADQVIKTMVREFRKKMMVIDISKSKMSLEEIVTLASMVEKETGDKSERPIIAGVFLNRLKIKMRLQSDPTTIYGMYETYDGNISRKDLLTPSDYNTYTVKALPIGPIANPGIASINAVLNPATHKYLYFVSQNEGRHFFSENYGQHQEAVVKWQKTAKNREGKSWRNKTEENNNDVPAVIKK</sequence>
<keyword evidence="1 7" id="KW-1003">Cell membrane</keyword>
<comment type="caution">
    <text evidence="9">The sequence shown here is derived from an EMBL/GenBank/DDBJ whole genome shotgun (WGS) entry which is preliminary data.</text>
</comment>
<protein>
    <recommendedName>
        <fullName evidence="7">Endolytic murein transglycosylase</fullName>
        <ecNumber evidence="7">4.2.2.29</ecNumber>
    </recommendedName>
    <alternativeName>
        <fullName evidence="7">Peptidoglycan lytic transglycosylase</fullName>
    </alternativeName>
    <alternativeName>
        <fullName evidence="7">Peptidoglycan polymerization terminase</fullName>
    </alternativeName>
</protein>
<keyword evidence="6 7" id="KW-0961">Cell wall biogenesis/degradation</keyword>
<dbReference type="Gene3D" id="3.30.1490.480">
    <property type="entry name" value="Endolytic murein transglycosylase"/>
    <property type="match status" value="2"/>
</dbReference>
<evidence type="ECO:0000256" key="8">
    <source>
        <dbReference type="SAM" id="MobiDB-lite"/>
    </source>
</evidence>
<dbReference type="RefSeq" id="WP_323576828.1">
    <property type="nucleotide sequence ID" value="NZ_JAYGJQ010000002.1"/>
</dbReference>
<dbReference type="InterPro" id="IPR003770">
    <property type="entry name" value="MLTG-like"/>
</dbReference>
<organism evidence="9 10">
    <name type="scientific">Bacteriovorax antarcticus</name>
    <dbReference type="NCBI Taxonomy" id="3088717"/>
    <lineage>
        <taxon>Bacteria</taxon>
        <taxon>Pseudomonadati</taxon>
        <taxon>Bdellovibrionota</taxon>
        <taxon>Bacteriovoracia</taxon>
        <taxon>Bacteriovoracales</taxon>
        <taxon>Bacteriovoracaceae</taxon>
        <taxon>Bacteriovorax</taxon>
    </lineage>
</organism>
<feature type="compositionally biased region" description="Basic and acidic residues" evidence="8">
    <location>
        <begin position="331"/>
        <end position="343"/>
    </location>
</feature>
<evidence type="ECO:0000256" key="3">
    <source>
        <dbReference type="ARBA" id="ARBA00022989"/>
    </source>
</evidence>
<proteinExistence type="inferred from homology"/>
<dbReference type="Gene3D" id="3.30.160.60">
    <property type="entry name" value="Classic Zinc Finger"/>
    <property type="match status" value="1"/>
</dbReference>
<keyword evidence="4 7" id="KW-0472">Membrane</keyword>
<evidence type="ECO:0000313" key="9">
    <source>
        <dbReference type="EMBL" id="MEA9356934.1"/>
    </source>
</evidence>
<comment type="similarity">
    <text evidence="7">Belongs to the transglycosylase MltG family.</text>
</comment>
<dbReference type="EC" id="4.2.2.29" evidence="7"/>
<evidence type="ECO:0000256" key="7">
    <source>
        <dbReference type="HAMAP-Rule" id="MF_02065"/>
    </source>
</evidence>
<keyword evidence="5 7" id="KW-0456">Lyase</keyword>
<feature type="region of interest" description="Disordered" evidence="8">
    <location>
        <begin position="331"/>
        <end position="354"/>
    </location>
</feature>
<dbReference type="Proteomes" id="UP001302274">
    <property type="component" value="Unassembled WGS sequence"/>
</dbReference>
<gene>
    <name evidence="7 9" type="primary">mltG</name>
    <name evidence="9" type="ORF">SHI21_11985</name>
</gene>
<dbReference type="PANTHER" id="PTHR30518">
    <property type="entry name" value="ENDOLYTIC MUREIN TRANSGLYCOSYLASE"/>
    <property type="match status" value="1"/>
</dbReference>
<dbReference type="HAMAP" id="MF_02065">
    <property type="entry name" value="MltG"/>
    <property type="match status" value="1"/>
</dbReference>
<keyword evidence="2 7" id="KW-0812">Transmembrane</keyword>
<dbReference type="EMBL" id="JAYGJQ010000002">
    <property type="protein sequence ID" value="MEA9356934.1"/>
    <property type="molecule type" value="Genomic_DNA"/>
</dbReference>
<reference evidence="9 10" key="1">
    <citation type="submission" date="2023-11" db="EMBL/GenBank/DDBJ databases">
        <title>A Novel Polar Bacteriovorax (B. antarcticus) Isolated from the Biocrust in Antarctica.</title>
        <authorList>
            <person name="Mun W."/>
            <person name="Choi S.Y."/>
            <person name="Mitchell R.J."/>
        </authorList>
    </citation>
    <scope>NUCLEOTIDE SEQUENCE [LARGE SCALE GENOMIC DNA]</scope>
    <source>
        <strain evidence="9 10">PP10</strain>
    </source>
</reference>
<keyword evidence="10" id="KW-1185">Reference proteome</keyword>
<evidence type="ECO:0000256" key="2">
    <source>
        <dbReference type="ARBA" id="ARBA00022692"/>
    </source>
</evidence>